<keyword evidence="7 14" id="KW-0249">Electron transport</keyword>
<feature type="topological domain" description="Cytoplasmic" evidence="14">
    <location>
        <begin position="162"/>
        <end position="170"/>
    </location>
</feature>
<evidence type="ECO:0000256" key="10">
    <source>
        <dbReference type="ARBA" id="ARBA00023136"/>
    </source>
</evidence>
<dbReference type="HAMAP" id="MF_00286">
    <property type="entry name" value="DsbB"/>
    <property type="match status" value="1"/>
</dbReference>
<evidence type="ECO:0000256" key="3">
    <source>
        <dbReference type="ARBA" id="ARBA00022448"/>
    </source>
</evidence>
<evidence type="ECO:0000256" key="6">
    <source>
        <dbReference type="ARBA" id="ARBA00022692"/>
    </source>
</evidence>
<feature type="topological domain" description="Cytoplasmic" evidence="14">
    <location>
        <begin position="1"/>
        <end position="9"/>
    </location>
</feature>
<dbReference type="InterPro" id="IPR050183">
    <property type="entry name" value="DsbB"/>
</dbReference>
<dbReference type="InterPro" id="IPR023380">
    <property type="entry name" value="DsbB-like_sf"/>
</dbReference>
<keyword evidence="10 14" id="KW-0472">Membrane</keyword>
<evidence type="ECO:0000256" key="14">
    <source>
        <dbReference type="HAMAP-Rule" id="MF_00286"/>
    </source>
</evidence>
<feature type="transmembrane region" description="Helical" evidence="15">
    <location>
        <begin position="66"/>
        <end position="84"/>
    </location>
</feature>
<evidence type="ECO:0000256" key="8">
    <source>
        <dbReference type="ARBA" id="ARBA00022989"/>
    </source>
</evidence>
<keyword evidence="8 14" id="KW-1133">Transmembrane helix</keyword>
<evidence type="ECO:0000313" key="16">
    <source>
        <dbReference type="EMBL" id="MDE1465236.1"/>
    </source>
</evidence>
<comment type="caution">
    <text evidence="16">The sequence shown here is derived from an EMBL/GenBank/DDBJ whole genome shotgun (WGS) entry which is preliminary data.</text>
</comment>
<evidence type="ECO:0000256" key="11">
    <source>
        <dbReference type="ARBA" id="ARBA00023157"/>
    </source>
</evidence>
<evidence type="ECO:0000313" key="17">
    <source>
        <dbReference type="Proteomes" id="UP001528823"/>
    </source>
</evidence>
<comment type="function">
    <text evidence="14">Required for disulfide bond formation in some periplasmic proteins. Acts by oxidizing the DsbA protein.</text>
</comment>
<feature type="topological domain" description="Periplasmic" evidence="14">
    <location>
        <begin position="27"/>
        <end position="44"/>
    </location>
</feature>
<gene>
    <name evidence="14" type="primary">dsbB</name>
    <name evidence="16" type="ORF">ORQ98_25050</name>
</gene>
<feature type="disulfide bond" description="Redox-active" evidence="14">
    <location>
        <begin position="36"/>
        <end position="39"/>
    </location>
</feature>
<dbReference type="EMBL" id="JAPMOU010000056">
    <property type="protein sequence ID" value="MDE1465236.1"/>
    <property type="molecule type" value="Genomic_DNA"/>
</dbReference>
<feature type="transmembrane region" description="Helical" evidence="15">
    <location>
        <begin position="140"/>
        <end position="160"/>
    </location>
</feature>
<dbReference type="Proteomes" id="UP001528823">
    <property type="component" value="Unassembled WGS sequence"/>
</dbReference>
<feature type="transmembrane region" description="Helical" evidence="15">
    <location>
        <begin position="40"/>
        <end position="59"/>
    </location>
</feature>
<dbReference type="InterPro" id="IPR003752">
    <property type="entry name" value="DiS_bond_form_DsbB/BdbC"/>
</dbReference>
<dbReference type="Gene3D" id="1.20.1550.10">
    <property type="entry name" value="DsbB-like"/>
    <property type="match status" value="1"/>
</dbReference>
<organism evidence="16 17">
    <name type="scientific">Spartinivicinus poritis</name>
    <dbReference type="NCBI Taxonomy" id="2994640"/>
    <lineage>
        <taxon>Bacteria</taxon>
        <taxon>Pseudomonadati</taxon>
        <taxon>Pseudomonadota</taxon>
        <taxon>Gammaproteobacteria</taxon>
        <taxon>Oceanospirillales</taxon>
        <taxon>Zooshikellaceae</taxon>
        <taxon>Spartinivicinus</taxon>
    </lineage>
</organism>
<evidence type="ECO:0000256" key="9">
    <source>
        <dbReference type="ARBA" id="ARBA00023002"/>
    </source>
</evidence>
<dbReference type="PANTHER" id="PTHR36570:SF3">
    <property type="entry name" value="DISULFIDE BOND FORMATION PROTEIN B"/>
    <property type="match status" value="1"/>
</dbReference>
<keyword evidence="13 14" id="KW-0676">Redox-active center</keyword>
<keyword evidence="5" id="KW-0997">Cell inner membrane</keyword>
<evidence type="ECO:0000256" key="7">
    <source>
        <dbReference type="ARBA" id="ARBA00022982"/>
    </source>
</evidence>
<comment type="caution">
    <text evidence="14">Lacks conserved residue(s) required for the propagation of feature annotation.</text>
</comment>
<keyword evidence="17" id="KW-1185">Reference proteome</keyword>
<comment type="subcellular location">
    <subcellularLocation>
        <location evidence="1">Cell inner membrane</location>
        <topology evidence="1">Multi-pass membrane protein</topology>
    </subcellularLocation>
    <subcellularLocation>
        <location evidence="14">Cell membrane</location>
        <topology evidence="14">Multi-pass membrane protein</topology>
    </subcellularLocation>
</comment>
<proteinExistence type="inferred from homology"/>
<dbReference type="PANTHER" id="PTHR36570">
    <property type="entry name" value="DISULFIDE BOND FORMATION PROTEIN B"/>
    <property type="match status" value="1"/>
</dbReference>
<feature type="topological domain" description="Cytoplasmic" evidence="14">
    <location>
        <begin position="62"/>
        <end position="67"/>
    </location>
</feature>
<evidence type="ECO:0000256" key="1">
    <source>
        <dbReference type="ARBA" id="ARBA00004429"/>
    </source>
</evidence>
<accession>A0ABT5UFS2</accession>
<dbReference type="InterPro" id="IPR022920">
    <property type="entry name" value="Disulphide_bond_form_DsbB"/>
</dbReference>
<protein>
    <recommendedName>
        <fullName evidence="14">Disulfide bond formation protein B</fullName>
    </recommendedName>
    <alternativeName>
        <fullName evidence="14">Disulfide oxidoreductase</fullName>
    </alternativeName>
</protein>
<dbReference type="RefSeq" id="WP_274691546.1">
    <property type="nucleotide sequence ID" value="NZ_JAPMOU010000056.1"/>
</dbReference>
<comment type="similarity">
    <text evidence="2 14">Belongs to the DsbB family.</text>
</comment>
<keyword evidence="4 14" id="KW-1003">Cell membrane</keyword>
<keyword evidence="6 14" id="KW-0812">Transmembrane</keyword>
<name>A0ABT5UFS2_9GAMM</name>
<dbReference type="SUPFAM" id="SSF158442">
    <property type="entry name" value="DsbB-like"/>
    <property type="match status" value="1"/>
</dbReference>
<sequence length="170" mass="18746">MTLPKSRLLFLLALAVCLALLGGALYMQHGLGMEPCPMCIMQRIVFMAIALVCLIAVLHGPENKGYRIYGGIALLFSGFGVALASRQLWLQSLPADQVPECMPSVEYMMDVLPFTEVLGHMLTGTGDCAKVVWEFLGLSIPGWTLVAFICFAVFSLVEVFRQRRPRTIFS</sequence>
<keyword evidence="12 14" id="KW-0143">Chaperone</keyword>
<evidence type="ECO:0000256" key="2">
    <source>
        <dbReference type="ARBA" id="ARBA00008823"/>
    </source>
</evidence>
<dbReference type="Pfam" id="PF02600">
    <property type="entry name" value="DsbB"/>
    <property type="match status" value="1"/>
</dbReference>
<evidence type="ECO:0000256" key="5">
    <source>
        <dbReference type="ARBA" id="ARBA00022519"/>
    </source>
</evidence>
<keyword evidence="11 14" id="KW-1015">Disulfide bond</keyword>
<evidence type="ECO:0000256" key="4">
    <source>
        <dbReference type="ARBA" id="ARBA00022475"/>
    </source>
</evidence>
<keyword evidence="3 14" id="KW-0813">Transport</keyword>
<evidence type="ECO:0000256" key="15">
    <source>
        <dbReference type="SAM" id="Phobius"/>
    </source>
</evidence>
<reference evidence="16 17" key="1">
    <citation type="submission" date="2022-11" db="EMBL/GenBank/DDBJ databases">
        <title>Spartinivicinus poritis sp. nov., isolated from scleractinian coral Porites lutea.</title>
        <authorList>
            <person name="Zhang G."/>
            <person name="Cai L."/>
            <person name="Wei Q."/>
        </authorList>
    </citation>
    <scope>NUCLEOTIDE SEQUENCE [LARGE SCALE GENOMIC DNA]</scope>
    <source>
        <strain evidence="16 17">A2-2</strain>
    </source>
</reference>
<keyword evidence="9 14" id="KW-0560">Oxidoreductase</keyword>
<evidence type="ECO:0000256" key="12">
    <source>
        <dbReference type="ARBA" id="ARBA00023186"/>
    </source>
</evidence>
<evidence type="ECO:0000256" key="13">
    <source>
        <dbReference type="ARBA" id="ARBA00023284"/>
    </source>
</evidence>